<evidence type="ECO:0000313" key="1">
    <source>
        <dbReference type="EMBL" id="NKY30607.1"/>
    </source>
</evidence>
<dbReference type="Proteomes" id="UP000540698">
    <property type="component" value="Unassembled WGS sequence"/>
</dbReference>
<keyword evidence="2" id="KW-1185">Reference proteome</keyword>
<proteinExistence type="predicted"/>
<evidence type="ECO:0000313" key="2">
    <source>
        <dbReference type="Proteomes" id="UP000540698"/>
    </source>
</evidence>
<comment type="caution">
    <text evidence="1">The sequence shown here is derived from an EMBL/GenBank/DDBJ whole genome shotgun (WGS) entry which is preliminary data.</text>
</comment>
<organism evidence="1 2">
    <name type="scientific">Nocardia gamkensis</name>
    <dbReference type="NCBI Taxonomy" id="352869"/>
    <lineage>
        <taxon>Bacteria</taxon>
        <taxon>Bacillati</taxon>
        <taxon>Actinomycetota</taxon>
        <taxon>Actinomycetes</taxon>
        <taxon>Mycobacteriales</taxon>
        <taxon>Nocardiaceae</taxon>
        <taxon>Nocardia</taxon>
    </lineage>
</organism>
<dbReference type="RefSeq" id="WP_062970549.1">
    <property type="nucleotide sequence ID" value="NZ_JAAXOS010000019.1"/>
</dbReference>
<name>A0A7X6R6P5_9NOCA</name>
<reference evidence="1 2" key="1">
    <citation type="submission" date="2020-04" db="EMBL/GenBank/DDBJ databases">
        <title>MicrobeNet Type strains.</title>
        <authorList>
            <person name="Nicholson A.C."/>
        </authorList>
    </citation>
    <scope>NUCLEOTIDE SEQUENCE [LARGE SCALE GENOMIC DNA]</scope>
    <source>
        <strain evidence="1 2">DSM 44956</strain>
    </source>
</reference>
<dbReference type="EMBL" id="JAAXOS010000019">
    <property type="protein sequence ID" value="NKY30607.1"/>
    <property type="molecule type" value="Genomic_DNA"/>
</dbReference>
<dbReference type="AlphaFoldDB" id="A0A7X6R6P5"/>
<gene>
    <name evidence="1" type="ORF">HGB38_30990</name>
</gene>
<sequence>MPHSTPDRAAPAVRIVIGAPTYRIALHYVHLYDKKPYPDTDLHLYDNGVYWLSSAGENHFGVYVLTEGSVDSGRFTMRFISLPSADWGDTVAYHELEFDVARGEFTQLALADTDPDIPELDGTFAITPNTITDPTRRAGS</sequence>
<protein>
    <submittedName>
        <fullName evidence="1">Uncharacterized protein</fullName>
    </submittedName>
</protein>
<accession>A0A7X6R6P5</accession>